<keyword evidence="4 10" id="KW-0812">Transmembrane</keyword>
<name>A0AA39MBP2_9BILA</name>
<evidence type="ECO:0000256" key="5">
    <source>
        <dbReference type="ARBA" id="ARBA00022824"/>
    </source>
</evidence>
<dbReference type="Pfam" id="PF06645">
    <property type="entry name" value="SPC12"/>
    <property type="match status" value="1"/>
</dbReference>
<evidence type="ECO:0000256" key="7">
    <source>
        <dbReference type="ARBA" id="ARBA00023136"/>
    </source>
</evidence>
<keyword evidence="7 10" id="KW-0472">Membrane</keyword>
<evidence type="ECO:0000313" key="12">
    <source>
        <dbReference type="Proteomes" id="UP001175271"/>
    </source>
</evidence>
<evidence type="ECO:0000313" key="11">
    <source>
        <dbReference type="EMBL" id="KAK0427715.1"/>
    </source>
</evidence>
<protein>
    <recommendedName>
        <fullName evidence="3">Signal peptidase complex subunit 1</fullName>
    </recommendedName>
    <alternativeName>
        <fullName evidence="8">Microsomal signal peptidase 12 kDa subunit</fullName>
    </alternativeName>
</protein>
<evidence type="ECO:0000256" key="1">
    <source>
        <dbReference type="ARBA" id="ARBA00004477"/>
    </source>
</evidence>
<dbReference type="PANTHER" id="PTHR13202">
    <property type="entry name" value="MICROSOMAL SIGNAL PEPTIDASE 12 KDA SUBUNIT"/>
    <property type="match status" value="1"/>
</dbReference>
<evidence type="ECO:0000256" key="10">
    <source>
        <dbReference type="SAM" id="Phobius"/>
    </source>
</evidence>
<evidence type="ECO:0000256" key="9">
    <source>
        <dbReference type="ARBA" id="ARBA00045204"/>
    </source>
</evidence>
<evidence type="ECO:0000256" key="2">
    <source>
        <dbReference type="ARBA" id="ARBA00005245"/>
    </source>
</evidence>
<comment type="subcellular location">
    <subcellularLocation>
        <location evidence="1">Endoplasmic reticulum membrane</location>
        <topology evidence="1">Multi-pass membrane protein</topology>
    </subcellularLocation>
</comment>
<comment type="caution">
    <text evidence="11">The sequence shown here is derived from an EMBL/GenBank/DDBJ whole genome shotgun (WGS) entry which is preliminary data.</text>
</comment>
<evidence type="ECO:0000256" key="8">
    <source>
        <dbReference type="ARBA" id="ARBA00032913"/>
    </source>
</evidence>
<feature type="transmembrane region" description="Helical" evidence="10">
    <location>
        <begin position="54"/>
        <end position="77"/>
    </location>
</feature>
<evidence type="ECO:0000256" key="3">
    <source>
        <dbReference type="ARBA" id="ARBA00017059"/>
    </source>
</evidence>
<comment type="similarity">
    <text evidence="2">Belongs to the SPCS1 family.</text>
</comment>
<organism evidence="11 12">
    <name type="scientific">Steinernema hermaphroditum</name>
    <dbReference type="NCBI Taxonomy" id="289476"/>
    <lineage>
        <taxon>Eukaryota</taxon>
        <taxon>Metazoa</taxon>
        <taxon>Ecdysozoa</taxon>
        <taxon>Nematoda</taxon>
        <taxon>Chromadorea</taxon>
        <taxon>Rhabditida</taxon>
        <taxon>Tylenchina</taxon>
        <taxon>Panagrolaimomorpha</taxon>
        <taxon>Strongyloidoidea</taxon>
        <taxon>Steinernematidae</taxon>
        <taxon>Steinernema</taxon>
    </lineage>
</organism>
<reference evidence="11" key="1">
    <citation type="submission" date="2023-06" db="EMBL/GenBank/DDBJ databases">
        <title>Genomic analysis of the entomopathogenic nematode Steinernema hermaphroditum.</title>
        <authorList>
            <person name="Schwarz E.M."/>
            <person name="Heppert J.K."/>
            <person name="Baniya A."/>
            <person name="Schwartz H.T."/>
            <person name="Tan C.-H."/>
            <person name="Antoshechkin I."/>
            <person name="Sternberg P.W."/>
            <person name="Goodrich-Blair H."/>
            <person name="Dillman A.R."/>
        </authorList>
    </citation>
    <scope>NUCLEOTIDE SEQUENCE</scope>
    <source>
        <strain evidence="11">PS9179</strain>
        <tissue evidence="11">Whole animal</tissue>
    </source>
</reference>
<keyword evidence="12" id="KW-1185">Reference proteome</keyword>
<sequence>MDQVIQMLPEPLKQISTHHDFAGQKRAERIYQVILVVAGVLGFMIGFAGQQLSYTVYTIVSGSLIACAVVLPPWSFFRQNPVIWRPVSHNDEN</sequence>
<gene>
    <name evidence="11" type="ORF">QR680_010386</name>
</gene>
<keyword evidence="6 10" id="KW-1133">Transmembrane helix</keyword>
<keyword evidence="5" id="KW-0256">Endoplasmic reticulum</keyword>
<comment type="function">
    <text evidence="9">Component of the signal peptidase complex (SPC) which catalyzes the cleavage of N-terminal signal sequences from nascent proteins as they are translocated into the lumen of the endoplasmic reticulum. Dispensable for SPC enzymatic activity.</text>
</comment>
<proteinExistence type="inferred from homology"/>
<evidence type="ECO:0000256" key="6">
    <source>
        <dbReference type="ARBA" id="ARBA00022989"/>
    </source>
</evidence>
<dbReference type="GO" id="GO:0006465">
    <property type="term" value="P:signal peptide processing"/>
    <property type="evidence" value="ECO:0007669"/>
    <property type="project" value="InterPro"/>
</dbReference>
<dbReference type="Proteomes" id="UP001175271">
    <property type="component" value="Unassembled WGS sequence"/>
</dbReference>
<accession>A0AA39MBP2</accession>
<dbReference type="InterPro" id="IPR009542">
    <property type="entry name" value="Spc1/SPCS1"/>
</dbReference>
<dbReference type="AlphaFoldDB" id="A0AA39MBP2"/>
<dbReference type="PANTHER" id="PTHR13202:SF0">
    <property type="entry name" value="SIGNAL PEPTIDASE COMPLEX SUBUNIT 1"/>
    <property type="match status" value="1"/>
</dbReference>
<feature type="transmembrane region" description="Helical" evidence="10">
    <location>
        <begin position="30"/>
        <end position="48"/>
    </location>
</feature>
<evidence type="ECO:0000256" key="4">
    <source>
        <dbReference type="ARBA" id="ARBA00022692"/>
    </source>
</evidence>
<dbReference type="EMBL" id="JAUCMV010000001">
    <property type="protein sequence ID" value="KAK0427715.1"/>
    <property type="molecule type" value="Genomic_DNA"/>
</dbReference>
<dbReference type="GO" id="GO:0005787">
    <property type="term" value="C:signal peptidase complex"/>
    <property type="evidence" value="ECO:0007669"/>
    <property type="project" value="InterPro"/>
</dbReference>
<dbReference type="GO" id="GO:0045047">
    <property type="term" value="P:protein targeting to ER"/>
    <property type="evidence" value="ECO:0007669"/>
    <property type="project" value="TreeGrafter"/>
</dbReference>